<keyword evidence="2" id="KW-1185">Reference proteome</keyword>
<evidence type="ECO:0000313" key="1">
    <source>
        <dbReference type="EMBL" id="CAD6200349.1"/>
    </source>
</evidence>
<comment type="caution">
    <text evidence="1">The sequence shown here is derived from an EMBL/GenBank/DDBJ whole genome shotgun (WGS) entry which is preliminary data.</text>
</comment>
<evidence type="ECO:0000313" key="2">
    <source>
        <dbReference type="Proteomes" id="UP000835052"/>
    </source>
</evidence>
<dbReference type="AlphaFoldDB" id="A0A8S1HUV0"/>
<accession>A0A8S1HUV0</accession>
<gene>
    <name evidence="1" type="ORF">CAUJ_LOCUS16245</name>
</gene>
<dbReference type="InterPro" id="IPR053367">
    <property type="entry name" value="G-alpha_activating_GEF"/>
</dbReference>
<reference evidence="1" key="1">
    <citation type="submission" date="2020-10" db="EMBL/GenBank/DDBJ databases">
        <authorList>
            <person name="Kikuchi T."/>
        </authorList>
    </citation>
    <scope>NUCLEOTIDE SEQUENCE</scope>
    <source>
        <strain evidence="1">NKZ352</strain>
    </source>
</reference>
<dbReference type="Proteomes" id="UP000835052">
    <property type="component" value="Unassembled WGS sequence"/>
</dbReference>
<organism evidence="1 2">
    <name type="scientific">Caenorhabditis auriculariae</name>
    <dbReference type="NCBI Taxonomy" id="2777116"/>
    <lineage>
        <taxon>Eukaryota</taxon>
        <taxon>Metazoa</taxon>
        <taxon>Ecdysozoa</taxon>
        <taxon>Nematoda</taxon>
        <taxon>Chromadorea</taxon>
        <taxon>Rhabditida</taxon>
        <taxon>Rhabditina</taxon>
        <taxon>Rhabditomorpha</taxon>
        <taxon>Rhabditoidea</taxon>
        <taxon>Rhabditidae</taxon>
        <taxon>Peloderinae</taxon>
        <taxon>Caenorhabditis</taxon>
    </lineage>
</organism>
<feature type="non-terminal residue" evidence="1">
    <location>
        <position position="1"/>
    </location>
</feature>
<proteinExistence type="predicted"/>
<dbReference type="EMBL" id="CAJGYM010000359">
    <property type="protein sequence ID" value="CAD6200349.1"/>
    <property type="molecule type" value="Genomic_DNA"/>
</dbReference>
<evidence type="ECO:0008006" key="3">
    <source>
        <dbReference type="Google" id="ProtNLM"/>
    </source>
</evidence>
<name>A0A8S1HUV0_9PELO</name>
<protein>
    <recommendedName>
        <fullName evidence="3">SPK domain-containing protein</fullName>
    </recommendedName>
</protein>
<dbReference type="PANTHER" id="PTHR38627">
    <property type="entry name" value="GA BINDING AND ACTIVATING AND SPK (SPK) DOMAIN CONTAINING-RELATED"/>
    <property type="match status" value="1"/>
</dbReference>
<dbReference type="PANTHER" id="PTHR38627:SF2">
    <property type="entry name" value="DOUBLE-STRAND TELOMERIC DNA-BINDING PROTEINS 1-RELATED"/>
    <property type="match status" value="1"/>
</dbReference>
<sequence length="188" mass="22088">RSMKKETGFSPGLRVVTEAERNKKRTVENVFNDSKFALFTKEVPSANKLSKVKLRQEKDVRSMEKFSPDEEARMWRFVLRELKRTVSVKQGRFWDRYRAETGSLRLASSLDHHYRNFMAPQLYHSLLDRDEMLELYRLVPVFITKEIVCFLSKKFNVSIELSSEKNVIVSWSAIDEVELQQGFSELAT</sequence>